<dbReference type="InterPro" id="IPR036047">
    <property type="entry name" value="F-box-like_dom_sf"/>
</dbReference>
<dbReference type="CDD" id="cd09917">
    <property type="entry name" value="F-box_SF"/>
    <property type="match status" value="1"/>
</dbReference>
<dbReference type="EMBL" id="CABFNS010000731">
    <property type="protein sequence ID" value="VUC25200.1"/>
    <property type="molecule type" value="Genomic_DNA"/>
</dbReference>
<comment type="caution">
    <text evidence="2">The sequence shown here is derived from an EMBL/GenBank/DDBJ whole genome shotgun (WGS) entry which is preliminary data.</text>
</comment>
<protein>
    <recommendedName>
        <fullName evidence="1">F-box domain-containing protein</fullName>
    </recommendedName>
</protein>
<dbReference type="Proteomes" id="UP000766486">
    <property type="component" value="Unassembled WGS sequence"/>
</dbReference>
<dbReference type="PROSITE" id="PS50181">
    <property type="entry name" value="FBOX"/>
    <property type="match status" value="1"/>
</dbReference>
<dbReference type="Pfam" id="PF12937">
    <property type="entry name" value="F-box-like"/>
    <property type="match status" value="1"/>
</dbReference>
<evidence type="ECO:0000259" key="1">
    <source>
        <dbReference type="PROSITE" id="PS50181"/>
    </source>
</evidence>
<gene>
    <name evidence="2" type="ORF">CLO192961_LOCUS158679</name>
</gene>
<name>A0ABY6U298_BIOOC</name>
<evidence type="ECO:0000313" key="3">
    <source>
        <dbReference type="Proteomes" id="UP000766486"/>
    </source>
</evidence>
<accession>A0ABY6U298</accession>
<proteinExistence type="predicted"/>
<feature type="domain" description="F-box" evidence="1">
    <location>
        <begin position="24"/>
        <end position="72"/>
    </location>
</feature>
<reference evidence="2 3" key="1">
    <citation type="submission" date="2019-06" db="EMBL/GenBank/DDBJ databases">
        <authorList>
            <person name="Broberg M."/>
        </authorList>
    </citation>
    <scope>NUCLEOTIDE SEQUENCE [LARGE SCALE GENOMIC DNA]</scope>
</reference>
<dbReference type="InterPro" id="IPR001810">
    <property type="entry name" value="F-box_dom"/>
</dbReference>
<dbReference type="SUPFAM" id="SSF81383">
    <property type="entry name" value="F-box domain"/>
    <property type="match status" value="1"/>
</dbReference>
<keyword evidence="3" id="KW-1185">Reference proteome</keyword>
<evidence type="ECO:0000313" key="2">
    <source>
        <dbReference type="EMBL" id="VUC25200.1"/>
    </source>
</evidence>
<organism evidence="2 3">
    <name type="scientific">Bionectria ochroleuca</name>
    <name type="common">Gliocladium roseum</name>
    <dbReference type="NCBI Taxonomy" id="29856"/>
    <lineage>
        <taxon>Eukaryota</taxon>
        <taxon>Fungi</taxon>
        <taxon>Dikarya</taxon>
        <taxon>Ascomycota</taxon>
        <taxon>Pezizomycotina</taxon>
        <taxon>Sordariomycetes</taxon>
        <taxon>Hypocreomycetidae</taxon>
        <taxon>Hypocreales</taxon>
        <taxon>Bionectriaceae</taxon>
        <taxon>Clonostachys</taxon>
    </lineage>
</organism>
<sequence length="514" mass="59764">MPIKQKRRQWPHIVGAPANKSTAALRLKTLPPEIVHQIIPFLDPIALISLSQTGRHLRRLISPGRADFVDRLLALECLDEYGGSASIIHAHICPPPASSSAEWDNIKWACTSCMRLLPHVYFDNHSILRFGSRKPIPGTPAGDVTTKWRVSLRGKVRGSKAIKHIPPLELNQRRRGQGKKDDWKHPANVSRYLNRLQEVGIAIGAIAGDGPPTLEAKQAAMDQVLDSLQCHRWGFKRYLRKCHECRSQAGEFNQPVWLARVPCFRTSRQFVYAGALERYFPEYWAVLKHQRPQLPQDRVMEVWTTFMGRCHICRKWQEMRSFRLGLTRDNNMEFTDKSLDDYNMDWFDYYDSLECNHCVAKTQGHEALGKILLKWISELISEEEGRIYRDILQKGFEKVRMSLFALSRTSDTESEQRSQLETMFVITPETRTKYIAKQEVKELLTRHHELIKTTWEDLLSHDPEFSSKFGENSSETGWVRKLAMYKAYWVWLDDTSRELNERPLALVRWVINKR</sequence>